<evidence type="ECO:0000313" key="2">
    <source>
        <dbReference type="EMBL" id="EFX60098.1"/>
    </source>
</evidence>
<dbReference type="KEGG" id="dpx:DAPPUDRAFT_125522"/>
<proteinExistence type="predicted"/>
<feature type="transmembrane region" description="Helical" evidence="1">
    <location>
        <begin position="106"/>
        <end position="129"/>
    </location>
</feature>
<feature type="non-terminal residue" evidence="2">
    <location>
        <position position="278"/>
    </location>
</feature>
<sequence length="278" mass="32138">MWLAFYPLWFFTFLLGLCSLFMMIRHMKYLRLHWKTYIWPAFAFIVTVSLLVYPILRRYLIVKDLMGPRQWAEISVFLPTWQTYLLPTAESVFYRSLLFDKFSPLFLRHSELCMFSGFVVLAAPILFLLTRRVDKVDSKWASLMSGILFGLLTLMILTLRWGVDVSSFSLWQMVIERVPGANAIRAVGRVSLTLQLFSALLLSYSLTVIQGRFKQGWIISMALAISVLMENAVVHRYVFPVAMSEDRIAALAAEIEASGKNCSVFHRSFQPDSFPFRE</sequence>
<dbReference type="EMBL" id="GL737146">
    <property type="protein sequence ID" value="EFX60098.1"/>
    <property type="molecule type" value="Genomic_DNA"/>
</dbReference>
<feature type="transmembrane region" description="Helical" evidence="1">
    <location>
        <begin position="36"/>
        <end position="56"/>
    </location>
</feature>
<keyword evidence="1" id="KW-0812">Transmembrane</keyword>
<keyword evidence="3" id="KW-1185">Reference proteome</keyword>
<feature type="transmembrane region" description="Helical" evidence="1">
    <location>
        <begin position="6"/>
        <end position="24"/>
    </location>
</feature>
<protein>
    <submittedName>
        <fullName evidence="2">Uncharacterized protein</fullName>
    </submittedName>
</protein>
<organism evidence="2 3">
    <name type="scientific">Daphnia pulex</name>
    <name type="common">Water flea</name>
    <dbReference type="NCBI Taxonomy" id="6669"/>
    <lineage>
        <taxon>Eukaryota</taxon>
        <taxon>Metazoa</taxon>
        <taxon>Ecdysozoa</taxon>
        <taxon>Arthropoda</taxon>
        <taxon>Crustacea</taxon>
        <taxon>Branchiopoda</taxon>
        <taxon>Diplostraca</taxon>
        <taxon>Cladocera</taxon>
        <taxon>Anomopoda</taxon>
        <taxon>Daphniidae</taxon>
        <taxon>Daphnia</taxon>
    </lineage>
</organism>
<keyword evidence="1" id="KW-1133">Transmembrane helix</keyword>
<keyword evidence="1" id="KW-0472">Membrane</keyword>
<accession>E9I7D2</accession>
<feature type="transmembrane region" description="Helical" evidence="1">
    <location>
        <begin position="141"/>
        <end position="163"/>
    </location>
</feature>
<dbReference type="InParanoid" id="E9I7D2"/>
<dbReference type="Proteomes" id="UP000000305">
    <property type="component" value="Unassembled WGS sequence"/>
</dbReference>
<name>E9I7D2_DAPPU</name>
<gene>
    <name evidence="2" type="ORF">DAPPUDRAFT_125522</name>
</gene>
<feature type="transmembrane region" description="Helical" evidence="1">
    <location>
        <begin position="216"/>
        <end position="234"/>
    </location>
</feature>
<dbReference type="HOGENOM" id="CLU_1003138_0_0_1"/>
<feature type="transmembrane region" description="Helical" evidence="1">
    <location>
        <begin position="183"/>
        <end position="204"/>
    </location>
</feature>
<dbReference type="AlphaFoldDB" id="E9I7D2"/>
<evidence type="ECO:0000313" key="3">
    <source>
        <dbReference type="Proteomes" id="UP000000305"/>
    </source>
</evidence>
<reference evidence="2 3" key="1">
    <citation type="journal article" date="2011" name="Science">
        <title>The ecoresponsive genome of Daphnia pulex.</title>
        <authorList>
            <person name="Colbourne J.K."/>
            <person name="Pfrender M.E."/>
            <person name="Gilbert D."/>
            <person name="Thomas W.K."/>
            <person name="Tucker A."/>
            <person name="Oakley T.H."/>
            <person name="Tokishita S."/>
            <person name="Aerts A."/>
            <person name="Arnold G.J."/>
            <person name="Basu M.K."/>
            <person name="Bauer D.J."/>
            <person name="Caceres C.E."/>
            <person name="Carmel L."/>
            <person name="Casola C."/>
            <person name="Choi J.H."/>
            <person name="Detter J.C."/>
            <person name="Dong Q."/>
            <person name="Dusheyko S."/>
            <person name="Eads B.D."/>
            <person name="Frohlich T."/>
            <person name="Geiler-Samerotte K.A."/>
            <person name="Gerlach D."/>
            <person name="Hatcher P."/>
            <person name="Jogdeo S."/>
            <person name="Krijgsveld J."/>
            <person name="Kriventseva E.V."/>
            <person name="Kultz D."/>
            <person name="Laforsch C."/>
            <person name="Lindquist E."/>
            <person name="Lopez J."/>
            <person name="Manak J.R."/>
            <person name="Muller J."/>
            <person name="Pangilinan J."/>
            <person name="Patwardhan R.P."/>
            <person name="Pitluck S."/>
            <person name="Pritham E.J."/>
            <person name="Rechtsteiner A."/>
            <person name="Rho M."/>
            <person name="Rogozin I.B."/>
            <person name="Sakarya O."/>
            <person name="Salamov A."/>
            <person name="Schaack S."/>
            <person name="Shapiro H."/>
            <person name="Shiga Y."/>
            <person name="Skalitzky C."/>
            <person name="Smith Z."/>
            <person name="Souvorov A."/>
            <person name="Sung W."/>
            <person name="Tang Z."/>
            <person name="Tsuchiya D."/>
            <person name="Tu H."/>
            <person name="Vos H."/>
            <person name="Wang M."/>
            <person name="Wolf Y.I."/>
            <person name="Yamagata H."/>
            <person name="Yamada T."/>
            <person name="Ye Y."/>
            <person name="Shaw J.R."/>
            <person name="Andrews J."/>
            <person name="Crease T.J."/>
            <person name="Tang H."/>
            <person name="Lucas S.M."/>
            <person name="Robertson H.M."/>
            <person name="Bork P."/>
            <person name="Koonin E.V."/>
            <person name="Zdobnov E.M."/>
            <person name="Grigoriev I.V."/>
            <person name="Lynch M."/>
            <person name="Boore J.L."/>
        </authorList>
    </citation>
    <scope>NUCLEOTIDE SEQUENCE [LARGE SCALE GENOMIC DNA]</scope>
</reference>
<evidence type="ECO:0000256" key="1">
    <source>
        <dbReference type="SAM" id="Phobius"/>
    </source>
</evidence>